<keyword evidence="2" id="KW-0238">DNA-binding</keyword>
<protein>
    <submittedName>
        <fullName evidence="5">Transcriptional regulator</fullName>
    </submittedName>
</protein>
<name>A0A8F5BLF2_SACSH</name>
<evidence type="ECO:0000313" key="5">
    <source>
        <dbReference type="EMBL" id="QXJ27456.1"/>
    </source>
</evidence>
<evidence type="ECO:0000313" key="6">
    <source>
        <dbReference type="Proteomes" id="UP000694018"/>
    </source>
</evidence>
<dbReference type="InterPro" id="IPR011991">
    <property type="entry name" value="ArsR-like_HTH"/>
</dbReference>
<feature type="domain" description="HTH hxlR-type" evidence="4">
    <location>
        <begin position="13"/>
        <end position="110"/>
    </location>
</feature>
<evidence type="ECO:0000256" key="3">
    <source>
        <dbReference type="ARBA" id="ARBA00023163"/>
    </source>
</evidence>
<dbReference type="PROSITE" id="PS51118">
    <property type="entry name" value="HTH_HXLR"/>
    <property type="match status" value="1"/>
</dbReference>
<dbReference type="KEGG" id="sshi:J5U23_00323"/>
<evidence type="ECO:0000256" key="1">
    <source>
        <dbReference type="ARBA" id="ARBA00023015"/>
    </source>
</evidence>
<dbReference type="AlphaFoldDB" id="A0A8F5BLF2"/>
<accession>A0A8F5BLF2</accession>
<gene>
    <name evidence="5" type="ORF">J5U23_00323</name>
</gene>
<sequence>MRVSKSNKPKEICPIVSAIAVIGSEPKLLTIRYLLEGPKRFNELQKLTLLSSKTLSKTLKELESYGIIERRIINSRPVIVVYELTDKGKELKRVFDELRKWGEKFTLSQIAITNSIRMNENF</sequence>
<evidence type="ECO:0000259" key="4">
    <source>
        <dbReference type="PROSITE" id="PS51118"/>
    </source>
</evidence>
<dbReference type="GeneID" id="65561941"/>
<keyword evidence="1" id="KW-0805">Transcription regulation</keyword>
<proteinExistence type="predicted"/>
<dbReference type="Pfam" id="PF01638">
    <property type="entry name" value="HxlR"/>
    <property type="match status" value="1"/>
</dbReference>
<reference evidence="5" key="1">
    <citation type="journal article" date="2021" name="Environ. Microbiol.">
        <title>New insights into the diversity and evolution of the archaeal mobilome from three complete genomes of Saccharolobus shibatae.</title>
        <authorList>
            <person name="Medvedeva S."/>
            <person name="Brandt D."/>
            <person name="Cvirkaite-Krupovic V."/>
            <person name="Liu Y."/>
            <person name="Severinov K."/>
            <person name="Ishino S."/>
            <person name="Ishino Y."/>
            <person name="Prangishvili D."/>
            <person name="Kalinowski J."/>
            <person name="Krupovic M."/>
        </authorList>
    </citation>
    <scope>NUCLEOTIDE SEQUENCE</scope>
    <source>
        <strain evidence="5">B12</strain>
    </source>
</reference>
<evidence type="ECO:0000256" key="2">
    <source>
        <dbReference type="ARBA" id="ARBA00023125"/>
    </source>
</evidence>
<dbReference type="OrthoDB" id="10490at2157"/>
<dbReference type="PANTHER" id="PTHR33204">
    <property type="entry name" value="TRANSCRIPTIONAL REGULATOR, MARR FAMILY"/>
    <property type="match status" value="1"/>
</dbReference>
<keyword evidence="3" id="KW-0804">Transcription</keyword>
<dbReference type="Proteomes" id="UP000694018">
    <property type="component" value="Chromosome"/>
</dbReference>
<dbReference type="CDD" id="cd00090">
    <property type="entry name" value="HTH_ARSR"/>
    <property type="match status" value="1"/>
</dbReference>
<dbReference type="RefSeq" id="WP_218259204.1">
    <property type="nucleotide sequence ID" value="NZ_CP077717.1"/>
</dbReference>
<dbReference type="GO" id="GO:0003677">
    <property type="term" value="F:DNA binding"/>
    <property type="evidence" value="ECO:0007669"/>
    <property type="project" value="UniProtKB-KW"/>
</dbReference>
<dbReference type="EMBL" id="CP077717">
    <property type="protein sequence ID" value="QXJ27456.1"/>
    <property type="molecule type" value="Genomic_DNA"/>
</dbReference>
<organism evidence="5 6">
    <name type="scientific">Saccharolobus shibatae (strain ATCC 51178 / DSM 5389 / JCM 8931 / NBRC 15437 / B12)</name>
    <name type="common">Sulfolobus shibatae</name>
    <dbReference type="NCBI Taxonomy" id="523848"/>
    <lineage>
        <taxon>Archaea</taxon>
        <taxon>Thermoproteota</taxon>
        <taxon>Thermoprotei</taxon>
        <taxon>Sulfolobales</taxon>
        <taxon>Sulfolobaceae</taxon>
        <taxon>Saccharolobus</taxon>
    </lineage>
</organism>
<dbReference type="InterPro" id="IPR002577">
    <property type="entry name" value="HTH_HxlR"/>
</dbReference>
<dbReference type="PANTHER" id="PTHR33204:SF18">
    <property type="entry name" value="TRANSCRIPTIONAL REGULATORY PROTEIN"/>
    <property type="match status" value="1"/>
</dbReference>